<dbReference type="Proteomes" id="UP000466517">
    <property type="component" value="Chromosome"/>
</dbReference>
<evidence type="ECO:0000259" key="1">
    <source>
        <dbReference type="Pfam" id="PF18588"/>
    </source>
</evidence>
<keyword evidence="3" id="KW-1185">Reference proteome</keyword>
<accession>A0A7I7X9H9</accession>
<evidence type="ECO:0000313" key="3">
    <source>
        <dbReference type="Proteomes" id="UP000466517"/>
    </source>
</evidence>
<dbReference type="RefSeq" id="WP_246240175.1">
    <property type="nucleotide sequence ID" value="NZ_AP022610.1"/>
</dbReference>
<protein>
    <recommendedName>
        <fullName evidence="1">Polysaccharide biosynthesis enzyme WcbI domain-containing protein</fullName>
    </recommendedName>
</protein>
<dbReference type="KEGG" id="mmag:MMAD_02850"/>
<proteinExistence type="predicted"/>
<dbReference type="Pfam" id="PF18588">
    <property type="entry name" value="WcbI"/>
    <property type="match status" value="1"/>
</dbReference>
<dbReference type="InterPro" id="IPR041307">
    <property type="entry name" value="WcbI"/>
</dbReference>
<dbReference type="EMBL" id="AP022610">
    <property type="protein sequence ID" value="BBZ25990.1"/>
    <property type="molecule type" value="Genomic_DNA"/>
</dbReference>
<reference evidence="2 3" key="1">
    <citation type="journal article" date="2019" name="Emerg. Microbes Infect.">
        <title>Comprehensive subspecies identification of 175 nontuberculous mycobacteria species based on 7547 genomic profiles.</title>
        <authorList>
            <person name="Matsumoto Y."/>
            <person name="Kinjo T."/>
            <person name="Motooka D."/>
            <person name="Nabeya D."/>
            <person name="Jung N."/>
            <person name="Uechi K."/>
            <person name="Horii T."/>
            <person name="Iida T."/>
            <person name="Fujita J."/>
            <person name="Nakamura S."/>
        </authorList>
    </citation>
    <scope>NUCLEOTIDE SEQUENCE [LARGE SCALE GENOMIC DNA]</scope>
    <source>
        <strain evidence="2 3">JCM 13574</strain>
    </source>
</reference>
<dbReference type="AlphaFoldDB" id="A0A7I7X9H9"/>
<evidence type="ECO:0000313" key="2">
    <source>
        <dbReference type="EMBL" id="BBZ25990.1"/>
    </source>
</evidence>
<sequence length="318" mass="35008">MTDQGRRRHYGGFYDPPADDDTGRPLWVVLGNCQAEALRLTLDAVDDPPYRTVRVPPVHELTADDIPHLHALLSRAAVLLTQPIRTDYRDLPLGSLQTAAMVPAGATVLRWPVIRYAGLYPFQVIVRHPADRSVVPPVVPYHDLRTIAAALAGRSLDDPWDVEVEPDRFRAVAQESTAALAARERRDTDVGVSDVLADAGTDAAHAINHPGNVVLAALGRRVLAELGVREELTDAALGDRPLLGSVFVPLEQRVLDALGIAGQPRSDWWLDGETIDPQRVHRTQMTWYQHNPDFLRLAVERHRTTIDLLGLPVGGAVR</sequence>
<organism evidence="2 3">
    <name type="scientific">Mycolicibacterium madagascariense</name>
    <dbReference type="NCBI Taxonomy" id="212765"/>
    <lineage>
        <taxon>Bacteria</taxon>
        <taxon>Bacillati</taxon>
        <taxon>Actinomycetota</taxon>
        <taxon>Actinomycetes</taxon>
        <taxon>Mycobacteriales</taxon>
        <taxon>Mycobacteriaceae</taxon>
        <taxon>Mycolicibacterium</taxon>
    </lineage>
</organism>
<feature type="domain" description="Polysaccharide biosynthesis enzyme WcbI" evidence="1">
    <location>
        <begin position="26"/>
        <end position="230"/>
    </location>
</feature>
<dbReference type="Gene3D" id="3.40.50.12080">
    <property type="match status" value="1"/>
</dbReference>
<gene>
    <name evidence="2" type="ORF">MMAD_02850</name>
</gene>
<name>A0A7I7X9H9_9MYCO</name>